<dbReference type="InterPro" id="IPR000531">
    <property type="entry name" value="Beta-barrel_TonB"/>
</dbReference>
<dbReference type="Gene3D" id="2.40.170.20">
    <property type="entry name" value="TonB-dependent receptor, beta-barrel domain"/>
    <property type="match status" value="1"/>
</dbReference>
<name>A0ABV6HP03_9SPHI</name>
<dbReference type="Proteomes" id="UP001589774">
    <property type="component" value="Unassembled WGS sequence"/>
</dbReference>
<dbReference type="InterPro" id="IPR012910">
    <property type="entry name" value="Plug_dom"/>
</dbReference>
<dbReference type="InterPro" id="IPR023997">
    <property type="entry name" value="TonB-dep_OMP_SusC/RagA_CS"/>
</dbReference>
<dbReference type="SUPFAM" id="SSF49464">
    <property type="entry name" value="Carboxypeptidase regulatory domain-like"/>
    <property type="match status" value="1"/>
</dbReference>
<evidence type="ECO:0000256" key="7">
    <source>
        <dbReference type="ARBA" id="ARBA00023237"/>
    </source>
</evidence>
<keyword evidence="3 8" id="KW-1134">Transmembrane beta strand</keyword>
<feature type="domain" description="TonB-dependent receptor-like beta-barrel" evidence="10">
    <location>
        <begin position="426"/>
        <end position="987"/>
    </location>
</feature>
<dbReference type="SUPFAM" id="SSF56935">
    <property type="entry name" value="Porins"/>
    <property type="match status" value="1"/>
</dbReference>
<evidence type="ECO:0000313" key="12">
    <source>
        <dbReference type="EMBL" id="MFC0320595.1"/>
    </source>
</evidence>
<dbReference type="Pfam" id="PF13715">
    <property type="entry name" value="CarbopepD_reg_2"/>
    <property type="match status" value="1"/>
</dbReference>
<sequence>MILLVRTRPKSLIPLFLLFIGSYVTLRAQQTKPLINSTLSGKVQDAHTGEAVAGATLTLEGTTHRATSDGNGRFNFVTGQKFPYTLIASYVGYKTVKLVVNSSDIVVQLEPDLNELEDVVVVGYGTQKKSTLTGAVATVDSKFLSNRPITNSTQALQGANGVYVNQNKGRPGAEGNTIRIRGVGTLNNNNPLVLVDGIEYPLSEVNPNDIESISVLKDAASAAIYGNRAANGVILVKTKTGQKGQFQVDYNIYVGSQRATFKPDVVSNAIQYMEGKNRALTNEGKPAEYGTELLDEYRNGTDPFIYPNTNWFDVMYRNAPIQEHNLRLSGGGEKTTFSLSFGYLNQDGVLIATDAKKYTLNSNVQSDLNSWLKIGANLAGTFWNDRESAYTADEGNGEGGIMGLLYRGLPMQVPYAQDGSYADQWVRVPGHNFFRNPLALSYEGFRRNHRYRTLANVFAEVKLPLNLTYKITAAANIFFGREKYAYPQISLTNPKTGVVTPMGNIPARGVKQIATEGVNLTNFHTLNFTRQFGDHSVNALAGFSMERFDDSDFDAYNQGYLGNELNELDAGSTAPAVGGTSSQSRLQSYFGRINYSFRDKYIFEANVRYDGSSRFANGKRWGLFPSFSGAWRLNRENFLAEASWIDNLKLRASWGQLGNQNIPLYSYVNAISLGNNYSFNNNVVPGTAIIQLADPSISWEKTTMTNIGVDFDILQGKLAFQLDLFDKTTSEILRQVNVPAQVGNLTGPFRNIGKVSNKGIEVSLAYQDAIGDFRYRVGGNLAYLKNEVLDVKGNIYYDGVTIIRKGDPISAFYGLQSAGIFQNEAEIEQHAFQAANTRPGDIRYVDQNQDGIVDNNDRIVIGNSIPKYTYGFTLSGSYKNVDLDLFFQGVADVDTYANGNLAFPYRNGAGVTNEWLTDSWTPENPGARLPILTTSSGYPQNFLTSDFWIKDASYLRLKNIQLAYSLPGAWLERLHIRRFKVFVNAQNYLTFTDFKLGDPERNLTRANMIDYPNYKSITAGVNLTL</sequence>
<feature type="domain" description="TonB-dependent receptor plug" evidence="11">
    <location>
        <begin position="129"/>
        <end position="233"/>
    </location>
</feature>
<keyword evidence="5 9" id="KW-0798">TonB box</keyword>
<dbReference type="InterPro" id="IPR039426">
    <property type="entry name" value="TonB-dep_rcpt-like"/>
</dbReference>
<dbReference type="InterPro" id="IPR023996">
    <property type="entry name" value="TonB-dep_OMP_SusC/RagA"/>
</dbReference>
<evidence type="ECO:0000256" key="2">
    <source>
        <dbReference type="ARBA" id="ARBA00022448"/>
    </source>
</evidence>
<reference evidence="12 13" key="1">
    <citation type="submission" date="2024-09" db="EMBL/GenBank/DDBJ databases">
        <authorList>
            <person name="Sun Q."/>
            <person name="Mori K."/>
        </authorList>
    </citation>
    <scope>NUCLEOTIDE SEQUENCE [LARGE SCALE GENOMIC DNA]</scope>
    <source>
        <strain evidence="12 13">CCM 7765</strain>
    </source>
</reference>
<keyword evidence="7 8" id="KW-0998">Cell outer membrane</keyword>
<dbReference type="Pfam" id="PF00593">
    <property type="entry name" value="TonB_dep_Rec_b-barrel"/>
    <property type="match status" value="1"/>
</dbReference>
<dbReference type="Gene3D" id="2.60.40.1120">
    <property type="entry name" value="Carboxypeptidase-like, regulatory domain"/>
    <property type="match status" value="1"/>
</dbReference>
<evidence type="ECO:0000256" key="4">
    <source>
        <dbReference type="ARBA" id="ARBA00022692"/>
    </source>
</evidence>
<keyword evidence="13" id="KW-1185">Reference proteome</keyword>
<evidence type="ECO:0000259" key="11">
    <source>
        <dbReference type="Pfam" id="PF07715"/>
    </source>
</evidence>
<evidence type="ECO:0000259" key="10">
    <source>
        <dbReference type="Pfam" id="PF00593"/>
    </source>
</evidence>
<dbReference type="PROSITE" id="PS52016">
    <property type="entry name" value="TONB_DEPENDENT_REC_3"/>
    <property type="match status" value="1"/>
</dbReference>
<comment type="caution">
    <text evidence="12">The sequence shown here is derived from an EMBL/GenBank/DDBJ whole genome shotgun (WGS) entry which is preliminary data.</text>
</comment>
<dbReference type="InterPro" id="IPR008969">
    <property type="entry name" value="CarboxyPept-like_regulatory"/>
</dbReference>
<dbReference type="InterPro" id="IPR037066">
    <property type="entry name" value="Plug_dom_sf"/>
</dbReference>
<evidence type="ECO:0000256" key="8">
    <source>
        <dbReference type="PROSITE-ProRule" id="PRU01360"/>
    </source>
</evidence>
<evidence type="ECO:0000256" key="5">
    <source>
        <dbReference type="ARBA" id="ARBA00023077"/>
    </source>
</evidence>
<evidence type="ECO:0000313" key="13">
    <source>
        <dbReference type="Proteomes" id="UP001589774"/>
    </source>
</evidence>
<evidence type="ECO:0000256" key="1">
    <source>
        <dbReference type="ARBA" id="ARBA00004571"/>
    </source>
</evidence>
<keyword evidence="2 8" id="KW-0813">Transport</keyword>
<accession>A0ABV6HP03</accession>
<dbReference type="InterPro" id="IPR036942">
    <property type="entry name" value="Beta-barrel_TonB_sf"/>
</dbReference>
<keyword evidence="6 8" id="KW-0472">Membrane</keyword>
<dbReference type="NCBIfam" id="TIGR04056">
    <property type="entry name" value="OMP_RagA_SusC"/>
    <property type="match status" value="1"/>
</dbReference>
<dbReference type="Gene3D" id="2.170.130.10">
    <property type="entry name" value="TonB-dependent receptor, plug domain"/>
    <property type="match status" value="1"/>
</dbReference>
<dbReference type="EMBL" id="JBHLWO010000002">
    <property type="protein sequence ID" value="MFC0320595.1"/>
    <property type="molecule type" value="Genomic_DNA"/>
</dbReference>
<evidence type="ECO:0000256" key="6">
    <source>
        <dbReference type="ARBA" id="ARBA00023136"/>
    </source>
</evidence>
<protein>
    <submittedName>
        <fullName evidence="12">SusC/RagA family TonB-linked outer membrane protein</fullName>
    </submittedName>
</protein>
<comment type="similarity">
    <text evidence="8 9">Belongs to the TonB-dependent receptor family.</text>
</comment>
<proteinExistence type="inferred from homology"/>
<dbReference type="NCBIfam" id="TIGR04057">
    <property type="entry name" value="SusC_RagA_signa"/>
    <property type="match status" value="1"/>
</dbReference>
<keyword evidence="4 8" id="KW-0812">Transmembrane</keyword>
<comment type="subcellular location">
    <subcellularLocation>
        <location evidence="1 8">Cell outer membrane</location>
        <topology evidence="1 8">Multi-pass membrane protein</topology>
    </subcellularLocation>
</comment>
<dbReference type="RefSeq" id="WP_130856729.1">
    <property type="nucleotide sequence ID" value="NZ_JBHLWO010000002.1"/>
</dbReference>
<dbReference type="Pfam" id="PF07715">
    <property type="entry name" value="Plug"/>
    <property type="match status" value="1"/>
</dbReference>
<gene>
    <name evidence="12" type="ORF">ACFFI0_19880</name>
</gene>
<evidence type="ECO:0000256" key="9">
    <source>
        <dbReference type="RuleBase" id="RU003357"/>
    </source>
</evidence>
<evidence type="ECO:0000256" key="3">
    <source>
        <dbReference type="ARBA" id="ARBA00022452"/>
    </source>
</evidence>
<organism evidence="12 13">
    <name type="scientific">Olivibacter oleidegradans</name>
    <dbReference type="NCBI Taxonomy" id="760123"/>
    <lineage>
        <taxon>Bacteria</taxon>
        <taxon>Pseudomonadati</taxon>
        <taxon>Bacteroidota</taxon>
        <taxon>Sphingobacteriia</taxon>
        <taxon>Sphingobacteriales</taxon>
        <taxon>Sphingobacteriaceae</taxon>
        <taxon>Olivibacter</taxon>
    </lineage>
</organism>